<dbReference type="PROSITE" id="PS50026">
    <property type="entry name" value="EGF_3"/>
    <property type="match status" value="3"/>
</dbReference>
<feature type="chain" id="PRO_5036226631" description="EGF-like domain-containing protein" evidence="7">
    <location>
        <begin position="25"/>
        <end position="853"/>
    </location>
</feature>
<feature type="domain" description="EGF-like" evidence="8">
    <location>
        <begin position="643"/>
        <end position="683"/>
    </location>
</feature>
<dbReference type="InterPro" id="IPR000742">
    <property type="entry name" value="EGF"/>
</dbReference>
<dbReference type="Pfam" id="PF01436">
    <property type="entry name" value="NHL"/>
    <property type="match status" value="1"/>
</dbReference>
<evidence type="ECO:0000313" key="10">
    <source>
        <dbReference type="EMBL" id="CAF1227742.1"/>
    </source>
</evidence>
<dbReference type="PANTHER" id="PTHR24104:SF25">
    <property type="entry name" value="PROTEIN LIN-41"/>
    <property type="match status" value="1"/>
</dbReference>
<reference evidence="10" key="1">
    <citation type="submission" date="2021-02" db="EMBL/GenBank/DDBJ databases">
        <authorList>
            <person name="Nowell W R."/>
        </authorList>
    </citation>
    <scope>NUCLEOTIDE SEQUENCE</scope>
</reference>
<keyword evidence="6" id="KW-1133">Transmembrane helix</keyword>
<dbReference type="EMBL" id="CAJNOJ010000164">
    <property type="protein sequence ID" value="CAF1227742.1"/>
    <property type="molecule type" value="Genomic_DNA"/>
</dbReference>
<keyword evidence="3 4" id="KW-1015">Disulfide bond</keyword>
<dbReference type="AlphaFoldDB" id="A0A814YCM3"/>
<dbReference type="PANTHER" id="PTHR24104">
    <property type="entry name" value="E3 UBIQUITIN-PROTEIN LIGASE NHLRC1-RELATED"/>
    <property type="match status" value="1"/>
</dbReference>
<evidence type="ECO:0000256" key="4">
    <source>
        <dbReference type="PROSITE-ProRule" id="PRU00076"/>
    </source>
</evidence>
<feature type="disulfide bond" evidence="4">
    <location>
        <begin position="712"/>
        <end position="721"/>
    </location>
</feature>
<dbReference type="InterPro" id="IPR050952">
    <property type="entry name" value="TRIM-NHL_E3_ligases"/>
</dbReference>
<sequence length="853" mass="95122">MLLKSLLLIWLLFTLMINLPSVVSQESSEQSISFNQPKFCLFPSWNPAAITLASKEIVGASPRGIFIDQNNTIYVAGQEKHEVIVWFNSSNDPSEIKFKHSFNPMSLFVMANGDIYIENGVNNTVRVWSRNEESNILLSNVNEPCFGLFVDIVKNLYFTVREKHQVIRQSLTTGANVSIVVAGTGQLGSSAEMLHWPRGIFVNNKLDLYVADCGNDRVQLFTDGNKTGVTVAGKEAKDTIELRWPTGVLLDANGYLYVVDEGNHRIVGSGPYGFRCLVGCYGAAGSSSFQLDHPQTLAFDSDVPLYNQPKVCPSMSWTENATTLMIGHNGSFAIFVTNNNSIYVTNIVKNWVELWTNESSMSTILNRGELNQPFSVFVTTNFDIVVDNGKKNRIELWTRSGTYSIPLSQYNDSCFGLFIDVNDNIYCSIQSKHQVIRNSLYKSTVNWTMAAGNGSPGFTSDRLTHPRGIFVDTKLNLYVADSENHRIQCFHRGNKTGQTVLGDETIEETTLNKPSGVIVDFDGYLFVVDSGNARIIGSGPNGFRCLVGCSGKSGSKPNELNGPITMSFDSYGNLFVVDLDNARLQKFTLATNSCHEHSYRTNTTTDIITTLETLLVTNTESSFIFIAFPCNDSTYIGSNCSIPNHICNISNPCQNNGTCNISTTKHHGYDCSCPIGFNGTTCEIDRRPCKPYTCLYHGKCNQTSDTTFHCECDDGWQGVHCESMTNHCHNITCSNNGVCRPLLRGYKCECLSNSYSGRHCEITSKKIVIFKIVSKSFAYIVVIALGCVAAFVIIMDILRYGFGVDPVREERERIRRTRLAQRRRRRPVIKRFVYVNAPRNPIIKIEDTTNSYI</sequence>
<evidence type="ECO:0000313" key="12">
    <source>
        <dbReference type="Proteomes" id="UP000663852"/>
    </source>
</evidence>
<proteinExistence type="predicted"/>
<keyword evidence="7" id="KW-0732">Signal</keyword>
<dbReference type="SUPFAM" id="SSF57196">
    <property type="entry name" value="EGF/Laminin"/>
    <property type="match status" value="3"/>
</dbReference>
<dbReference type="InterPro" id="IPR011042">
    <property type="entry name" value="6-blade_b-propeller_TolB-like"/>
</dbReference>
<evidence type="ECO:0000256" key="6">
    <source>
        <dbReference type="SAM" id="Phobius"/>
    </source>
</evidence>
<dbReference type="Gene3D" id="2.120.10.30">
    <property type="entry name" value="TolB, C-terminal domain"/>
    <property type="match status" value="3"/>
</dbReference>
<gene>
    <name evidence="10" type="ORF">EDS130_LOCUS26761</name>
    <name evidence="9" type="ORF">XAT740_LOCUS4180</name>
</gene>
<dbReference type="PROSITE" id="PS51125">
    <property type="entry name" value="NHL"/>
    <property type="match status" value="2"/>
</dbReference>
<evidence type="ECO:0000256" key="7">
    <source>
        <dbReference type="SAM" id="SignalP"/>
    </source>
</evidence>
<keyword evidence="6" id="KW-0472">Membrane</keyword>
<dbReference type="SUPFAM" id="SSF101898">
    <property type="entry name" value="NHL repeat"/>
    <property type="match status" value="2"/>
</dbReference>
<evidence type="ECO:0000256" key="5">
    <source>
        <dbReference type="PROSITE-ProRule" id="PRU00504"/>
    </source>
</evidence>
<feature type="disulfide bond" evidence="4">
    <location>
        <begin position="673"/>
        <end position="682"/>
    </location>
</feature>
<comment type="caution">
    <text evidence="10">The sequence shown here is derived from an EMBL/GenBank/DDBJ whole genome shotgun (WGS) entry which is preliminary data.</text>
</comment>
<feature type="domain" description="EGF-like" evidence="8">
    <location>
        <begin position="724"/>
        <end position="761"/>
    </location>
</feature>
<keyword evidence="2" id="KW-0677">Repeat</keyword>
<evidence type="ECO:0000313" key="9">
    <source>
        <dbReference type="EMBL" id="CAF0825410.1"/>
    </source>
</evidence>
<dbReference type="OrthoDB" id="430340at2759"/>
<dbReference type="PROSITE" id="PS00022">
    <property type="entry name" value="EGF_1"/>
    <property type="match status" value="2"/>
</dbReference>
<dbReference type="Proteomes" id="UP000663852">
    <property type="component" value="Unassembled WGS sequence"/>
</dbReference>
<accession>A0A814YCM3</accession>
<dbReference type="CDD" id="cd05819">
    <property type="entry name" value="NHL"/>
    <property type="match status" value="2"/>
</dbReference>
<dbReference type="InterPro" id="IPR001881">
    <property type="entry name" value="EGF-like_Ca-bd_dom"/>
</dbReference>
<organism evidence="10 12">
    <name type="scientific">Adineta ricciae</name>
    <name type="common">Rotifer</name>
    <dbReference type="NCBI Taxonomy" id="249248"/>
    <lineage>
        <taxon>Eukaryota</taxon>
        <taxon>Metazoa</taxon>
        <taxon>Spiralia</taxon>
        <taxon>Gnathifera</taxon>
        <taxon>Rotifera</taxon>
        <taxon>Eurotatoria</taxon>
        <taxon>Bdelloidea</taxon>
        <taxon>Adinetida</taxon>
        <taxon>Adinetidae</taxon>
        <taxon>Adineta</taxon>
    </lineage>
</organism>
<evidence type="ECO:0000256" key="1">
    <source>
        <dbReference type="ARBA" id="ARBA00022536"/>
    </source>
</evidence>
<dbReference type="Proteomes" id="UP000663828">
    <property type="component" value="Unassembled WGS sequence"/>
</dbReference>
<dbReference type="GO" id="GO:0008270">
    <property type="term" value="F:zinc ion binding"/>
    <property type="evidence" value="ECO:0007669"/>
    <property type="project" value="UniProtKB-KW"/>
</dbReference>
<dbReference type="SMART" id="SM00181">
    <property type="entry name" value="EGF"/>
    <property type="match status" value="3"/>
</dbReference>
<keyword evidence="11" id="KW-1185">Reference proteome</keyword>
<dbReference type="FunFam" id="2.10.25.10:FF:000118">
    <property type="entry name" value="protein delta homolog 2"/>
    <property type="match status" value="1"/>
</dbReference>
<feature type="domain" description="EGF-like" evidence="8">
    <location>
        <begin position="685"/>
        <end position="722"/>
    </location>
</feature>
<evidence type="ECO:0000256" key="2">
    <source>
        <dbReference type="ARBA" id="ARBA00022737"/>
    </source>
</evidence>
<dbReference type="Gene3D" id="2.10.25.10">
    <property type="entry name" value="Laminin"/>
    <property type="match status" value="3"/>
</dbReference>
<keyword evidence="6" id="KW-0812">Transmembrane</keyword>
<comment type="caution">
    <text evidence="4">Lacks conserved residue(s) required for the propagation of feature annotation.</text>
</comment>
<dbReference type="SMART" id="SM00179">
    <property type="entry name" value="EGF_CA"/>
    <property type="match status" value="2"/>
</dbReference>
<dbReference type="EMBL" id="CAJNOR010000168">
    <property type="protein sequence ID" value="CAF0825410.1"/>
    <property type="molecule type" value="Genomic_DNA"/>
</dbReference>
<dbReference type="GO" id="GO:0005509">
    <property type="term" value="F:calcium ion binding"/>
    <property type="evidence" value="ECO:0007669"/>
    <property type="project" value="InterPro"/>
</dbReference>
<protein>
    <recommendedName>
        <fullName evidence="8">EGF-like domain-containing protein</fullName>
    </recommendedName>
</protein>
<evidence type="ECO:0000256" key="3">
    <source>
        <dbReference type="ARBA" id="ARBA00023157"/>
    </source>
</evidence>
<evidence type="ECO:0000259" key="8">
    <source>
        <dbReference type="PROSITE" id="PS50026"/>
    </source>
</evidence>
<dbReference type="Gene3D" id="2.40.10.500">
    <property type="match status" value="1"/>
</dbReference>
<evidence type="ECO:0000313" key="11">
    <source>
        <dbReference type="Proteomes" id="UP000663828"/>
    </source>
</evidence>
<name>A0A814YCM3_ADIRI</name>
<keyword evidence="1 4" id="KW-0245">EGF-like domain</keyword>
<feature type="repeat" description="NHL" evidence="5">
    <location>
        <begin position="185"/>
        <end position="224"/>
    </location>
</feature>
<dbReference type="CDD" id="cd00054">
    <property type="entry name" value="EGF_CA"/>
    <property type="match status" value="3"/>
</dbReference>
<dbReference type="InterPro" id="IPR001258">
    <property type="entry name" value="NHL_repeat"/>
</dbReference>
<dbReference type="PROSITE" id="PS01186">
    <property type="entry name" value="EGF_2"/>
    <property type="match status" value="2"/>
</dbReference>
<feature type="repeat" description="NHL" evidence="5">
    <location>
        <begin position="454"/>
        <end position="493"/>
    </location>
</feature>
<dbReference type="Pfam" id="PF00008">
    <property type="entry name" value="EGF"/>
    <property type="match status" value="1"/>
</dbReference>
<feature type="signal peptide" evidence="7">
    <location>
        <begin position="1"/>
        <end position="24"/>
    </location>
</feature>
<feature type="transmembrane region" description="Helical" evidence="6">
    <location>
        <begin position="777"/>
        <end position="798"/>
    </location>
</feature>